<dbReference type="InterPro" id="IPR008767">
    <property type="entry name" value="Phage_SPP1_head-tail_adaptor"/>
</dbReference>
<evidence type="ECO:0000313" key="1">
    <source>
        <dbReference type="EMBL" id="MFC5067798.1"/>
    </source>
</evidence>
<accession>A0ABV9Z145</accession>
<gene>
    <name evidence="1" type="ORF">ACFPFW_07180</name>
</gene>
<dbReference type="NCBIfam" id="TIGR01563">
    <property type="entry name" value="gp16_SPP1"/>
    <property type="match status" value="1"/>
</dbReference>
<keyword evidence="2" id="KW-1185">Reference proteome</keyword>
<comment type="caution">
    <text evidence="1">The sequence shown here is derived from an EMBL/GenBank/DDBJ whole genome shotgun (WGS) entry which is preliminary data.</text>
</comment>
<dbReference type="InterPro" id="IPR038666">
    <property type="entry name" value="SSP1_head-tail_sf"/>
</dbReference>
<protein>
    <submittedName>
        <fullName evidence="1">Phage head closure protein</fullName>
    </submittedName>
</protein>
<dbReference type="EMBL" id="JBHSJF010000006">
    <property type="protein sequence ID" value="MFC5067798.1"/>
    <property type="molecule type" value="Genomic_DNA"/>
</dbReference>
<dbReference type="Pfam" id="PF05521">
    <property type="entry name" value="Phage_HCP"/>
    <property type="match status" value="1"/>
</dbReference>
<reference evidence="2" key="1">
    <citation type="journal article" date="2019" name="Int. J. Syst. Evol. Microbiol.">
        <title>The Global Catalogue of Microorganisms (GCM) 10K type strain sequencing project: providing services to taxonomists for standard genome sequencing and annotation.</title>
        <authorList>
            <consortium name="The Broad Institute Genomics Platform"/>
            <consortium name="The Broad Institute Genome Sequencing Center for Infectious Disease"/>
            <person name="Wu L."/>
            <person name="Ma J."/>
        </authorList>
    </citation>
    <scope>NUCLEOTIDE SEQUENCE [LARGE SCALE GENOMIC DNA]</scope>
    <source>
        <strain evidence="2">CGMCC 1.16444</strain>
    </source>
</reference>
<organism evidence="1 2">
    <name type="scientific">Flaviflagellibacter deserti</name>
    <dbReference type="NCBI Taxonomy" id="2267266"/>
    <lineage>
        <taxon>Bacteria</taxon>
        <taxon>Pseudomonadati</taxon>
        <taxon>Pseudomonadota</taxon>
        <taxon>Alphaproteobacteria</taxon>
        <taxon>Hyphomicrobiales</taxon>
        <taxon>Flaviflagellibacter</taxon>
    </lineage>
</organism>
<proteinExistence type="predicted"/>
<evidence type="ECO:0000313" key="2">
    <source>
        <dbReference type="Proteomes" id="UP001595796"/>
    </source>
</evidence>
<sequence>MPPSINRMRKRFTVAAPSDVPDGAGGVTRTWVESGAVWASIEAIGGDFRFASERAAQTITHRLSMRWRDDLTPLHKLRDGTRVYEIRSVHDADMERRFLVALTSEIKT</sequence>
<dbReference type="Gene3D" id="2.40.10.270">
    <property type="entry name" value="Bacteriophage SPP1 head-tail adaptor protein"/>
    <property type="match status" value="1"/>
</dbReference>
<name>A0ABV9Z145_9HYPH</name>
<dbReference type="RefSeq" id="WP_114956625.1">
    <property type="nucleotide sequence ID" value="NZ_JBHSJF010000006.1"/>
</dbReference>
<dbReference type="Proteomes" id="UP001595796">
    <property type="component" value="Unassembled WGS sequence"/>
</dbReference>